<dbReference type="InterPro" id="IPR036778">
    <property type="entry name" value="OHCU_decarboxylase_sf"/>
</dbReference>
<sequence length="156" mass="17424">MDEVHFTQALGDIFEHTPAIAQKAWPQRPFATVEALHQAMVTVMQALPTEDQLRLIRAHPDLGTKAKMADSSVQEQAGVGLDRLSPEEFATFSELNQAYRDRFHFPFIVAVKEHTKTSILAAFRQRLTHDAATERQTALAEIAKIAGYRLGALVQD</sequence>
<evidence type="ECO:0000313" key="9">
    <source>
        <dbReference type="Proteomes" id="UP000292459"/>
    </source>
</evidence>
<keyword evidence="9" id="KW-1185">Reference proteome</keyword>
<comment type="catalytic activity">
    <reaction evidence="1">
        <text>5-hydroxy-2-oxo-4-ureido-2,5-dihydro-1H-imidazole-5-carboxylate + H(+) = (S)-allantoin + CO2</text>
        <dbReference type="Rhea" id="RHEA:26301"/>
        <dbReference type="ChEBI" id="CHEBI:15378"/>
        <dbReference type="ChEBI" id="CHEBI:15678"/>
        <dbReference type="ChEBI" id="CHEBI:16526"/>
        <dbReference type="ChEBI" id="CHEBI:58639"/>
        <dbReference type="EC" id="4.1.1.97"/>
    </reaction>
</comment>
<dbReference type="SUPFAM" id="SSF158694">
    <property type="entry name" value="UraD-Like"/>
    <property type="match status" value="1"/>
</dbReference>
<dbReference type="GO" id="GO:0000255">
    <property type="term" value="P:allantoin metabolic process"/>
    <property type="evidence" value="ECO:0007669"/>
    <property type="project" value="InterPro"/>
</dbReference>
<evidence type="ECO:0000313" key="8">
    <source>
        <dbReference type="EMBL" id="RZM79815.1"/>
    </source>
</evidence>
<evidence type="ECO:0000256" key="5">
    <source>
        <dbReference type="ARBA" id="ARBA00022793"/>
    </source>
</evidence>
<dbReference type="Gene3D" id="1.10.3330.10">
    <property type="entry name" value="Oxo-4-hydroxy-4-carboxy-5-ureidoimidazoline decarboxylase"/>
    <property type="match status" value="1"/>
</dbReference>
<dbReference type="PANTHER" id="PTHR43466:SF1">
    <property type="entry name" value="2-OXO-4-HYDROXY-4-CARBOXY-5-UREIDOIMIDAZOLINE DECARBOXYLASE-RELATED"/>
    <property type="match status" value="1"/>
</dbReference>
<dbReference type="InterPro" id="IPR018020">
    <property type="entry name" value="OHCU_decarboxylase"/>
</dbReference>
<dbReference type="AlphaFoldDB" id="A0A4Q7EET3"/>
<dbReference type="GO" id="GO:0006144">
    <property type="term" value="P:purine nucleobase metabolic process"/>
    <property type="evidence" value="ECO:0007669"/>
    <property type="project" value="UniProtKB-KW"/>
</dbReference>
<evidence type="ECO:0000256" key="3">
    <source>
        <dbReference type="ARBA" id="ARBA00012257"/>
    </source>
</evidence>
<dbReference type="OrthoDB" id="9800909at2"/>
<protein>
    <recommendedName>
        <fullName evidence="3">2-oxo-4-hydroxy-4-carboxy-5-ureidoimidazoline decarboxylase</fullName>
        <ecNumber evidence="3">4.1.1.97</ecNumber>
    </recommendedName>
</protein>
<dbReference type="NCBIfam" id="TIGR03164">
    <property type="entry name" value="UHCUDC"/>
    <property type="match status" value="1"/>
</dbReference>
<keyword evidence="4" id="KW-0659">Purine metabolism</keyword>
<dbReference type="GO" id="GO:0019628">
    <property type="term" value="P:urate catabolic process"/>
    <property type="evidence" value="ECO:0007669"/>
    <property type="project" value="UniProtKB-UniPathway"/>
</dbReference>
<keyword evidence="6 8" id="KW-0456">Lyase</keyword>
<keyword evidence="5" id="KW-0210">Decarboxylase</keyword>
<accession>A0A4Q7EET3</accession>
<dbReference type="Proteomes" id="UP000292459">
    <property type="component" value="Unassembled WGS sequence"/>
</dbReference>
<dbReference type="EMBL" id="QVFV01000002">
    <property type="protein sequence ID" value="RZM79815.1"/>
    <property type="molecule type" value="Genomic_DNA"/>
</dbReference>
<dbReference type="InterPro" id="IPR017580">
    <property type="entry name" value="OHCU_decarboxylase-1"/>
</dbReference>
<evidence type="ECO:0000256" key="2">
    <source>
        <dbReference type="ARBA" id="ARBA00004754"/>
    </source>
</evidence>
<evidence type="ECO:0000259" key="7">
    <source>
        <dbReference type="Pfam" id="PF09349"/>
    </source>
</evidence>
<dbReference type="GO" id="GO:0051997">
    <property type="term" value="F:2-oxo-4-hydroxy-4-carboxy-5-ureidoimidazoline decarboxylase activity"/>
    <property type="evidence" value="ECO:0007669"/>
    <property type="project" value="UniProtKB-EC"/>
</dbReference>
<gene>
    <name evidence="8" type="primary">uraD</name>
    <name evidence="8" type="ORF">DYY88_08080</name>
</gene>
<dbReference type="UniPathway" id="UPA00394">
    <property type="reaction ID" value="UER00652"/>
</dbReference>
<name>A0A4Q7EET3_9CYAN</name>
<dbReference type="EC" id="4.1.1.97" evidence="3"/>
<proteinExistence type="predicted"/>
<comment type="pathway">
    <text evidence="2">Purine metabolism; urate degradation; (S)-allantoin from urate: step 3/3.</text>
</comment>
<reference evidence="8 9" key="1">
    <citation type="submission" date="2018-11" db="EMBL/GenBank/DDBJ databases">
        <title>Whole genome sequencing of an environmental sample.</title>
        <authorList>
            <person name="Sarangi A.N."/>
            <person name="Singh D."/>
            <person name="Tripathy S."/>
        </authorList>
    </citation>
    <scope>NUCLEOTIDE SEQUENCE [LARGE SCALE GENOMIC DNA]</scope>
    <source>
        <strain evidence="8 9">Lakshadweep</strain>
    </source>
</reference>
<evidence type="ECO:0000256" key="4">
    <source>
        <dbReference type="ARBA" id="ARBA00022631"/>
    </source>
</evidence>
<feature type="domain" description="Oxo-4-hydroxy-4-carboxy-5-ureidoimidazoline decarboxylase" evidence="7">
    <location>
        <begin position="1"/>
        <end position="150"/>
    </location>
</feature>
<organism evidence="8 9">
    <name type="scientific">Leptolyngbya iicbica LK</name>
    <dbReference type="NCBI Taxonomy" id="2294035"/>
    <lineage>
        <taxon>Bacteria</taxon>
        <taxon>Bacillati</taxon>
        <taxon>Cyanobacteriota</taxon>
        <taxon>Cyanophyceae</taxon>
        <taxon>Leptolyngbyales</taxon>
        <taxon>Leptolyngbyaceae</taxon>
        <taxon>Leptolyngbya group</taxon>
        <taxon>Leptolyngbya</taxon>
        <taxon>Leptolyngbya iicbica</taxon>
    </lineage>
</organism>
<dbReference type="Pfam" id="PF09349">
    <property type="entry name" value="OHCU_decarbox"/>
    <property type="match status" value="1"/>
</dbReference>
<dbReference type="PANTHER" id="PTHR43466">
    <property type="entry name" value="2-OXO-4-HYDROXY-4-CARBOXY-5-UREIDOIMIDAZOLINE DECARBOXYLASE-RELATED"/>
    <property type="match status" value="1"/>
</dbReference>
<evidence type="ECO:0000256" key="1">
    <source>
        <dbReference type="ARBA" id="ARBA00001163"/>
    </source>
</evidence>
<comment type="caution">
    <text evidence="8">The sequence shown here is derived from an EMBL/GenBank/DDBJ whole genome shotgun (WGS) entry which is preliminary data.</text>
</comment>
<evidence type="ECO:0000256" key="6">
    <source>
        <dbReference type="ARBA" id="ARBA00023239"/>
    </source>
</evidence>